<evidence type="ECO:0000313" key="3">
    <source>
        <dbReference type="Proteomes" id="UP000256829"/>
    </source>
</evidence>
<reference evidence="2 3" key="1">
    <citation type="submission" date="2018-08" db="EMBL/GenBank/DDBJ databases">
        <title>Lysobacter soli KCTC 22011, whole genome shotgun sequence.</title>
        <authorList>
            <person name="Zhang X."/>
            <person name="Feng G."/>
            <person name="Zhu H."/>
        </authorList>
    </citation>
    <scope>NUCLEOTIDE SEQUENCE [LARGE SCALE GENOMIC DNA]</scope>
    <source>
        <strain evidence="2 3">KCTC 22011</strain>
    </source>
</reference>
<organism evidence="2 3">
    <name type="scientific">Lysobacter soli</name>
    <dbReference type="NCBI Taxonomy" id="453783"/>
    <lineage>
        <taxon>Bacteria</taxon>
        <taxon>Pseudomonadati</taxon>
        <taxon>Pseudomonadota</taxon>
        <taxon>Gammaproteobacteria</taxon>
        <taxon>Lysobacterales</taxon>
        <taxon>Lysobacteraceae</taxon>
        <taxon>Lysobacter</taxon>
    </lineage>
</organism>
<comment type="caution">
    <text evidence="2">The sequence shown here is derived from an EMBL/GenBank/DDBJ whole genome shotgun (WGS) entry which is preliminary data.</text>
</comment>
<dbReference type="Pfam" id="PF10006">
    <property type="entry name" value="DUF2249"/>
    <property type="match status" value="1"/>
</dbReference>
<gene>
    <name evidence="2" type="ORF">DX912_09435</name>
</gene>
<dbReference type="AlphaFoldDB" id="A0A3D8VDI0"/>
<proteinExistence type="predicted"/>
<keyword evidence="3" id="KW-1185">Reference proteome</keyword>
<feature type="domain" description="DUF2249" evidence="1">
    <location>
        <begin position="7"/>
        <end position="71"/>
    </location>
</feature>
<accession>A0A3D8VDI0</accession>
<dbReference type="InterPro" id="IPR036868">
    <property type="entry name" value="TusA-like_sf"/>
</dbReference>
<protein>
    <submittedName>
        <fullName evidence="2">DUF2249 domain-containing protein</fullName>
    </submittedName>
</protein>
<evidence type="ECO:0000259" key="1">
    <source>
        <dbReference type="Pfam" id="PF10006"/>
    </source>
</evidence>
<dbReference type="SUPFAM" id="SSF64307">
    <property type="entry name" value="SirA-like"/>
    <property type="match status" value="1"/>
</dbReference>
<evidence type="ECO:0000313" key="2">
    <source>
        <dbReference type="EMBL" id="RDY67482.1"/>
    </source>
</evidence>
<dbReference type="InterPro" id="IPR018720">
    <property type="entry name" value="DUF2249"/>
</dbReference>
<dbReference type="RefSeq" id="WP_115842249.1">
    <property type="nucleotide sequence ID" value="NZ_CP183976.1"/>
</dbReference>
<sequence>MREATATLDLRHLAPPEPMERILAAVETLAPGDCLDALTPLYPSPLLAILQADGFDTQVVAIDDGFRVRIAHAACDEQGRGCGGT</sequence>
<dbReference type="EMBL" id="QTJR01000005">
    <property type="protein sequence ID" value="RDY67482.1"/>
    <property type="molecule type" value="Genomic_DNA"/>
</dbReference>
<dbReference type="Proteomes" id="UP000256829">
    <property type="component" value="Unassembled WGS sequence"/>
</dbReference>
<name>A0A3D8VDI0_9GAMM</name>